<feature type="signal peptide" evidence="1">
    <location>
        <begin position="1"/>
        <end position="22"/>
    </location>
</feature>
<gene>
    <name evidence="2" type="ORF">JFN93_06215</name>
</gene>
<evidence type="ECO:0000313" key="3">
    <source>
        <dbReference type="Proteomes" id="UP000636888"/>
    </source>
</evidence>
<sequence>MNKRLVILAICLCLAACGRSNHGPAPQGLSDSGNYLLGSARSTSSSGAVVFADYTGMTGRLSLSGGNWNKRIIYRGFSTTTGGTFTYQSLNPTIGTFRMYSSTMSGKFVNGGYTIGASSALTLQYDADSTGAALTENWIKN</sequence>
<proteinExistence type="predicted"/>
<protein>
    <submittedName>
        <fullName evidence="2">Uncharacterized protein</fullName>
    </submittedName>
</protein>
<name>A0A8J7IPI3_9BACT</name>
<evidence type="ECO:0000256" key="1">
    <source>
        <dbReference type="SAM" id="SignalP"/>
    </source>
</evidence>
<dbReference type="AlphaFoldDB" id="A0A8J7IPI3"/>
<feature type="chain" id="PRO_5035169024" evidence="1">
    <location>
        <begin position="23"/>
        <end position="141"/>
    </location>
</feature>
<comment type="caution">
    <text evidence="2">The sequence shown here is derived from an EMBL/GenBank/DDBJ whole genome shotgun (WGS) entry which is preliminary data.</text>
</comment>
<keyword evidence="1" id="KW-0732">Signal</keyword>
<dbReference type="EMBL" id="JAEMHM010000004">
    <property type="protein sequence ID" value="MBJ6724294.1"/>
    <property type="molecule type" value="Genomic_DNA"/>
</dbReference>
<organism evidence="2 3">
    <name type="scientific">Geomesophilobacter sediminis</name>
    <dbReference type="NCBI Taxonomy" id="2798584"/>
    <lineage>
        <taxon>Bacteria</taxon>
        <taxon>Pseudomonadati</taxon>
        <taxon>Thermodesulfobacteriota</taxon>
        <taxon>Desulfuromonadia</taxon>
        <taxon>Geobacterales</taxon>
        <taxon>Geobacteraceae</taxon>
        <taxon>Geomesophilobacter</taxon>
    </lineage>
</organism>
<keyword evidence="3" id="KW-1185">Reference proteome</keyword>
<dbReference type="Proteomes" id="UP000636888">
    <property type="component" value="Unassembled WGS sequence"/>
</dbReference>
<dbReference type="RefSeq" id="WP_199383131.1">
    <property type="nucleotide sequence ID" value="NZ_JAEMHM010000004.1"/>
</dbReference>
<reference evidence="2" key="1">
    <citation type="submission" date="2020-12" db="EMBL/GenBank/DDBJ databases">
        <title>Geomonas sp. Red875, isolated from river sediment.</title>
        <authorList>
            <person name="Xu Z."/>
            <person name="Zhang Z."/>
            <person name="Masuda Y."/>
            <person name="Itoh H."/>
            <person name="Senoo K."/>
        </authorList>
    </citation>
    <scope>NUCLEOTIDE SEQUENCE</scope>
    <source>
        <strain evidence="2">Red875</strain>
    </source>
</reference>
<accession>A0A8J7IPI3</accession>
<evidence type="ECO:0000313" key="2">
    <source>
        <dbReference type="EMBL" id="MBJ6724294.1"/>
    </source>
</evidence>